<dbReference type="Pfam" id="PF00196">
    <property type="entry name" value="GerE"/>
    <property type="match status" value="1"/>
</dbReference>
<dbReference type="InterPro" id="IPR001789">
    <property type="entry name" value="Sig_transdc_resp-reg_receiver"/>
</dbReference>
<evidence type="ECO:0000256" key="4">
    <source>
        <dbReference type="ARBA" id="ARBA00023125"/>
    </source>
</evidence>
<keyword evidence="5" id="KW-0804">Transcription</keyword>
<keyword evidence="2" id="KW-0902">Two-component regulatory system</keyword>
<feature type="domain" description="Response regulatory" evidence="8">
    <location>
        <begin position="3"/>
        <end position="119"/>
    </location>
</feature>
<evidence type="ECO:0000256" key="1">
    <source>
        <dbReference type="ARBA" id="ARBA00022553"/>
    </source>
</evidence>
<evidence type="ECO:0000256" key="5">
    <source>
        <dbReference type="ARBA" id="ARBA00023163"/>
    </source>
</evidence>
<keyword evidence="1 6" id="KW-0597">Phosphoprotein</keyword>
<reference evidence="9 10" key="1">
    <citation type="submission" date="2020-08" db="EMBL/GenBank/DDBJ databases">
        <title>Genomic Encyclopedia of Type Strains, Phase III (KMG-III): the genomes of soil and plant-associated and newly described type strains.</title>
        <authorList>
            <person name="Whitman W."/>
        </authorList>
    </citation>
    <scope>NUCLEOTIDE SEQUENCE [LARGE SCALE GENOMIC DNA]</scope>
    <source>
        <strain evidence="9 10">CECT 8654</strain>
    </source>
</reference>
<accession>A0A7W4Z5W2</accession>
<dbReference type="CDD" id="cd06170">
    <property type="entry name" value="LuxR_C_like"/>
    <property type="match status" value="1"/>
</dbReference>
<dbReference type="SUPFAM" id="SSF52172">
    <property type="entry name" value="CheY-like"/>
    <property type="match status" value="1"/>
</dbReference>
<dbReference type="EMBL" id="JACHWY010000001">
    <property type="protein sequence ID" value="MBB3046310.1"/>
    <property type="molecule type" value="Genomic_DNA"/>
</dbReference>
<evidence type="ECO:0000259" key="8">
    <source>
        <dbReference type="PROSITE" id="PS50110"/>
    </source>
</evidence>
<dbReference type="RefSeq" id="WP_183409014.1">
    <property type="nucleotide sequence ID" value="NZ_JACHWY010000001.1"/>
</dbReference>
<feature type="modified residue" description="4-aspartylphosphate" evidence="6">
    <location>
        <position position="54"/>
    </location>
</feature>
<keyword evidence="4 9" id="KW-0238">DNA-binding</keyword>
<evidence type="ECO:0000256" key="3">
    <source>
        <dbReference type="ARBA" id="ARBA00023015"/>
    </source>
</evidence>
<dbReference type="Gene3D" id="3.40.50.2300">
    <property type="match status" value="1"/>
</dbReference>
<dbReference type="InterPro" id="IPR039420">
    <property type="entry name" value="WalR-like"/>
</dbReference>
<dbReference type="GO" id="GO:0006355">
    <property type="term" value="P:regulation of DNA-templated transcription"/>
    <property type="evidence" value="ECO:0007669"/>
    <property type="project" value="InterPro"/>
</dbReference>
<sequence>MVSILLADDHDLVRFGIEKMLEAEPGYRIVATARTGEEAIARSRELNPAVVLMDHRMPGIGGLGATRRIVQTCPSTRVIGLSVYADEPFPSQFLKAGASGYVTKGSSFDEIIKAIKTVVSGGCYISPEVAGNIALRSLGAKESPFDSLSRRELEISLMLVNCEKVANISRLLNISTKTVNTYRYRIFEKLNINSDVELAWLALRHGVVELPATP</sequence>
<name>A0A7W4Z5W2_9GAMM</name>
<dbReference type="AlphaFoldDB" id="A0A7W4Z5W2"/>
<proteinExistence type="predicted"/>
<comment type="caution">
    <text evidence="9">The sequence shown here is derived from an EMBL/GenBank/DDBJ whole genome shotgun (WGS) entry which is preliminary data.</text>
</comment>
<dbReference type="PROSITE" id="PS50043">
    <property type="entry name" value="HTH_LUXR_2"/>
    <property type="match status" value="1"/>
</dbReference>
<feature type="domain" description="HTH luxR-type" evidence="7">
    <location>
        <begin position="141"/>
        <end position="206"/>
    </location>
</feature>
<dbReference type="Pfam" id="PF00072">
    <property type="entry name" value="Response_reg"/>
    <property type="match status" value="1"/>
</dbReference>
<dbReference type="GO" id="GO:0003677">
    <property type="term" value="F:DNA binding"/>
    <property type="evidence" value="ECO:0007669"/>
    <property type="project" value="UniProtKB-KW"/>
</dbReference>
<protein>
    <submittedName>
        <fullName evidence="9">DNA-binding NarL/FixJ family response regulator</fullName>
    </submittedName>
</protein>
<dbReference type="SUPFAM" id="SSF46894">
    <property type="entry name" value="C-terminal effector domain of the bipartite response regulators"/>
    <property type="match status" value="1"/>
</dbReference>
<evidence type="ECO:0000256" key="2">
    <source>
        <dbReference type="ARBA" id="ARBA00023012"/>
    </source>
</evidence>
<dbReference type="GO" id="GO:0000160">
    <property type="term" value="P:phosphorelay signal transduction system"/>
    <property type="evidence" value="ECO:0007669"/>
    <property type="project" value="UniProtKB-KW"/>
</dbReference>
<dbReference type="SMART" id="SM00448">
    <property type="entry name" value="REC"/>
    <property type="match status" value="1"/>
</dbReference>
<dbReference type="InterPro" id="IPR000792">
    <property type="entry name" value="Tscrpt_reg_LuxR_C"/>
</dbReference>
<evidence type="ECO:0000256" key="6">
    <source>
        <dbReference type="PROSITE-ProRule" id="PRU00169"/>
    </source>
</evidence>
<keyword evidence="3" id="KW-0805">Transcription regulation</keyword>
<evidence type="ECO:0000259" key="7">
    <source>
        <dbReference type="PROSITE" id="PS50043"/>
    </source>
</evidence>
<dbReference type="PANTHER" id="PTHR43214">
    <property type="entry name" value="TWO-COMPONENT RESPONSE REGULATOR"/>
    <property type="match status" value="1"/>
</dbReference>
<dbReference type="InterPro" id="IPR016032">
    <property type="entry name" value="Sig_transdc_resp-reg_C-effctor"/>
</dbReference>
<dbReference type="Proteomes" id="UP000537130">
    <property type="component" value="Unassembled WGS sequence"/>
</dbReference>
<dbReference type="PANTHER" id="PTHR43214:SF3">
    <property type="entry name" value="RESPONSE REGULATOR UVRY"/>
    <property type="match status" value="1"/>
</dbReference>
<keyword evidence="10" id="KW-1185">Reference proteome</keyword>
<dbReference type="InterPro" id="IPR058245">
    <property type="entry name" value="NreC/VraR/RcsB-like_REC"/>
</dbReference>
<evidence type="ECO:0000313" key="10">
    <source>
        <dbReference type="Proteomes" id="UP000537130"/>
    </source>
</evidence>
<organism evidence="9 10">
    <name type="scientific">Litorivivens lipolytica</name>
    <dbReference type="NCBI Taxonomy" id="1524264"/>
    <lineage>
        <taxon>Bacteria</taxon>
        <taxon>Pseudomonadati</taxon>
        <taxon>Pseudomonadota</taxon>
        <taxon>Gammaproteobacteria</taxon>
        <taxon>Litorivivens</taxon>
    </lineage>
</organism>
<dbReference type="InterPro" id="IPR011006">
    <property type="entry name" value="CheY-like_superfamily"/>
</dbReference>
<dbReference type="PROSITE" id="PS00622">
    <property type="entry name" value="HTH_LUXR_1"/>
    <property type="match status" value="1"/>
</dbReference>
<dbReference type="PROSITE" id="PS50110">
    <property type="entry name" value="RESPONSE_REGULATORY"/>
    <property type="match status" value="1"/>
</dbReference>
<gene>
    <name evidence="9" type="ORF">FHR99_000546</name>
</gene>
<dbReference type="CDD" id="cd17535">
    <property type="entry name" value="REC_NarL-like"/>
    <property type="match status" value="1"/>
</dbReference>
<evidence type="ECO:0000313" key="9">
    <source>
        <dbReference type="EMBL" id="MBB3046310.1"/>
    </source>
</evidence>
<dbReference type="SMART" id="SM00421">
    <property type="entry name" value="HTH_LUXR"/>
    <property type="match status" value="1"/>
</dbReference>